<dbReference type="PANTHER" id="PTHR15460:SF3">
    <property type="entry name" value="PEROXISOMAL MEMBRANE PROTEIN 4"/>
    <property type="match status" value="1"/>
</dbReference>
<reference evidence="2" key="1">
    <citation type="submission" date="2016-02" db="EMBL/GenBank/DDBJ databases">
        <title>Comparative genomics of biotechnologically important yeasts.</title>
        <authorList>
            <consortium name="DOE Joint Genome Institute"/>
            <person name="Riley R."/>
            <person name="Haridas S."/>
            <person name="Wolfe K.H."/>
            <person name="Lopes M.R."/>
            <person name="Hittinger C.T."/>
            <person name="Goker M."/>
            <person name="Salamov A."/>
            <person name="Wisecaver J."/>
            <person name="Long T.M."/>
            <person name="Aerts A.L."/>
            <person name="Barry K."/>
            <person name="Choi C."/>
            <person name="Clum A."/>
            <person name="Coughlan A.Y."/>
            <person name="Deshpande S."/>
            <person name="Douglass A.P."/>
            <person name="Hanson S.J."/>
            <person name="Klenk H.-P."/>
            <person name="Labutti K."/>
            <person name="Lapidus A."/>
            <person name="Lindquist E."/>
            <person name="Lipzen A."/>
            <person name="Meier-Kolthoff J.P."/>
            <person name="Ohm R.A."/>
            <person name="Otillar R.P."/>
            <person name="Pangilinan J."/>
            <person name="Peng Y."/>
            <person name="Rokas A."/>
            <person name="Rosa C.A."/>
            <person name="Scheuner C."/>
            <person name="Sibirny A.A."/>
            <person name="Slot J.C."/>
            <person name="Stielow J.B."/>
            <person name="Sun H."/>
            <person name="Kurtzman C.P."/>
            <person name="Blackwell M."/>
            <person name="Jeffries T.W."/>
            <person name="Grigoriev I.V."/>
        </authorList>
    </citation>
    <scope>NUCLEOTIDE SEQUENCE [LARGE SCALE GENOMIC DNA]</scope>
    <source>
        <strain evidence="2">NRRL Y-17796</strain>
    </source>
</reference>
<dbReference type="Proteomes" id="UP000095023">
    <property type="component" value="Unassembled WGS sequence"/>
</dbReference>
<gene>
    <name evidence="1" type="ORF">CANCADRAFT_31773</name>
</gene>
<evidence type="ECO:0000313" key="2">
    <source>
        <dbReference type="Proteomes" id="UP000095023"/>
    </source>
</evidence>
<dbReference type="EMBL" id="KV453842">
    <property type="protein sequence ID" value="ODV90973.1"/>
    <property type="molecule type" value="Genomic_DNA"/>
</dbReference>
<sequence length="206" mass="23008">MDSLIAKLDEFIADPKNHDILSVLKGARNGFVYGFKVRVTHSIVMALLFKKGSYKSRFRGVTKASLDHSTRLAKYVAMYKIASIALRKLQGKHSLSHTFVAGVLAGYLMFGRGNQSPVSQQVVLYVFSRAVMGMAKYSIRNGLIPSFNGKLSSYVYPAFAALSWAIVMVIYELDPASLQISLRNSMVYLYDDSEKFSNFSDLLLHN</sequence>
<organism evidence="1 2">
    <name type="scientific">Tortispora caseinolytica NRRL Y-17796</name>
    <dbReference type="NCBI Taxonomy" id="767744"/>
    <lineage>
        <taxon>Eukaryota</taxon>
        <taxon>Fungi</taxon>
        <taxon>Dikarya</taxon>
        <taxon>Ascomycota</taxon>
        <taxon>Saccharomycotina</taxon>
        <taxon>Trigonopsidomycetes</taxon>
        <taxon>Trigonopsidales</taxon>
        <taxon>Trigonopsidaceae</taxon>
        <taxon>Tortispora</taxon>
    </lineage>
</organism>
<dbReference type="InterPro" id="IPR019531">
    <property type="entry name" value="Pmp4"/>
</dbReference>
<proteinExistence type="predicted"/>
<dbReference type="PANTHER" id="PTHR15460">
    <property type="entry name" value="PEROXISOMAL MEMBRANE PROTEIN 4"/>
    <property type="match status" value="1"/>
</dbReference>
<keyword evidence="2" id="KW-1185">Reference proteome</keyword>
<dbReference type="GO" id="GO:0005778">
    <property type="term" value="C:peroxisomal membrane"/>
    <property type="evidence" value="ECO:0007669"/>
    <property type="project" value="TreeGrafter"/>
</dbReference>
<evidence type="ECO:0000313" key="1">
    <source>
        <dbReference type="EMBL" id="ODV90973.1"/>
    </source>
</evidence>
<dbReference type="Pfam" id="PF02466">
    <property type="entry name" value="Tim17"/>
    <property type="match status" value="1"/>
</dbReference>
<protein>
    <recommendedName>
        <fullName evidence="3">Peroxisomal membrane protein 4</fullName>
    </recommendedName>
</protein>
<name>A0A1E4TGX5_9ASCO</name>
<dbReference type="AlphaFoldDB" id="A0A1E4TGX5"/>
<dbReference type="OrthoDB" id="39659at2759"/>
<accession>A0A1E4TGX5</accession>
<evidence type="ECO:0008006" key="3">
    <source>
        <dbReference type="Google" id="ProtNLM"/>
    </source>
</evidence>